<dbReference type="EMBL" id="FPIB01000002">
    <property type="protein sequence ID" value="SFV89732.1"/>
    <property type="molecule type" value="Genomic_DNA"/>
</dbReference>
<dbReference type="InterPro" id="IPR019734">
    <property type="entry name" value="TPR_rpt"/>
</dbReference>
<keyword evidence="1" id="KW-0808">Transferase</keyword>
<reference evidence="1" key="1">
    <citation type="submission" date="2016-10" db="EMBL/GenBank/DDBJ databases">
        <authorList>
            <person name="de Groot N.N."/>
        </authorList>
    </citation>
    <scope>NUCLEOTIDE SEQUENCE</scope>
</reference>
<dbReference type="Gene3D" id="1.25.40.10">
    <property type="entry name" value="Tetratricopeptide repeat domain"/>
    <property type="match status" value="1"/>
</dbReference>
<dbReference type="InterPro" id="IPR011990">
    <property type="entry name" value="TPR-like_helical_dom_sf"/>
</dbReference>
<proteinExistence type="predicted"/>
<dbReference type="GO" id="GO:0016740">
    <property type="term" value="F:transferase activity"/>
    <property type="evidence" value="ECO:0007669"/>
    <property type="project" value="UniProtKB-KW"/>
</dbReference>
<accession>A0A1W1E6Y4</accession>
<dbReference type="SUPFAM" id="SSF81901">
    <property type="entry name" value="HCP-like"/>
    <property type="match status" value="1"/>
</dbReference>
<name>A0A1W1E6Y4_9ZZZZ</name>
<dbReference type="Pfam" id="PF13174">
    <property type="entry name" value="TPR_6"/>
    <property type="match status" value="1"/>
</dbReference>
<sequence>MLKRVLFPILIATVSAQAFGDDLAQANRNRILLLQQKIAQQNERIDGLTSLIEGMSAALAQIQDRTSKETQLEQRVRLLESKLAKLEMDSKQRYVPSTQSSVKKKSVSQTKYTSEDASLKAKTPSKLYSEGVRMFVKKQYDEAAKRFAISAMKGYKPAASNYYLGEIAYYTKAYDDAIFYYKKSAGLYDKAGYMDVLMLHTAISLERIGKKAQAKAFYENVVESYPGKRAAVIAKKRLKKLH</sequence>
<organism evidence="1">
    <name type="scientific">hydrothermal vent metagenome</name>
    <dbReference type="NCBI Taxonomy" id="652676"/>
    <lineage>
        <taxon>unclassified sequences</taxon>
        <taxon>metagenomes</taxon>
        <taxon>ecological metagenomes</taxon>
    </lineage>
</organism>
<gene>
    <name evidence="1" type="ORF">MNB_SV-4-1466</name>
</gene>
<evidence type="ECO:0000313" key="1">
    <source>
        <dbReference type="EMBL" id="SFV89732.1"/>
    </source>
</evidence>
<protein>
    <submittedName>
        <fullName evidence="1">TPR repeat containing exported protein Putative periplasmic protein contains a protein prenylyltransferase domain</fullName>
    </submittedName>
</protein>
<dbReference type="AlphaFoldDB" id="A0A1W1E6Y4"/>